<comment type="caution">
    <text evidence="4">The sequence shown here is derived from an EMBL/GenBank/DDBJ whole genome shotgun (WGS) entry which is preliminary data.</text>
</comment>
<dbReference type="PROSITE" id="PS51186">
    <property type="entry name" value="GNAT"/>
    <property type="match status" value="1"/>
</dbReference>
<evidence type="ECO:0000259" key="3">
    <source>
        <dbReference type="PROSITE" id="PS51186"/>
    </source>
</evidence>
<evidence type="ECO:0000256" key="2">
    <source>
        <dbReference type="ARBA" id="ARBA00023315"/>
    </source>
</evidence>
<dbReference type="InterPro" id="IPR016181">
    <property type="entry name" value="Acyl_CoA_acyltransferase"/>
</dbReference>
<proteinExistence type="predicted"/>
<dbReference type="CDD" id="cd04301">
    <property type="entry name" value="NAT_SF"/>
    <property type="match status" value="1"/>
</dbReference>
<reference evidence="4 5" key="1">
    <citation type="submission" date="2019-03" db="EMBL/GenBank/DDBJ databases">
        <title>Genomic Encyclopedia of Type Strains, Phase IV (KMG-IV): sequencing the most valuable type-strain genomes for metagenomic binning, comparative biology and taxonomic classification.</title>
        <authorList>
            <person name="Goeker M."/>
        </authorList>
    </citation>
    <scope>NUCLEOTIDE SEQUENCE [LARGE SCALE GENOMIC DNA]</scope>
    <source>
        <strain evidence="4 5">DSM 46770</strain>
    </source>
</reference>
<sequence length="156" mass="17343">MGVILETASWDDPVGVRLRREQESEAVECCGADPARDPGPPAADVDLFLLARDAETAVAVGCAGLRRLDETTYEVERVYVTSAWRGRRIGEVLLRALEEAAVRRGATRMRLETGSGRPASVRLYERCGYHRIERFGHYADRERSVCFERTLTASAA</sequence>
<dbReference type="Proteomes" id="UP000295281">
    <property type="component" value="Unassembled WGS sequence"/>
</dbReference>
<dbReference type="OrthoDB" id="9803233at2"/>
<dbReference type="PANTHER" id="PTHR43877">
    <property type="entry name" value="AMINOALKYLPHOSPHONATE N-ACETYLTRANSFERASE-RELATED-RELATED"/>
    <property type="match status" value="1"/>
</dbReference>
<evidence type="ECO:0000256" key="1">
    <source>
        <dbReference type="ARBA" id="ARBA00022679"/>
    </source>
</evidence>
<protein>
    <submittedName>
        <fullName evidence="4">Acetyltransferase (GNAT) family protein</fullName>
    </submittedName>
</protein>
<dbReference type="Gene3D" id="3.40.630.30">
    <property type="match status" value="1"/>
</dbReference>
<name>A0A4R6UGZ4_9ACTN</name>
<accession>A0A4R6UGZ4</accession>
<dbReference type="GO" id="GO:0016747">
    <property type="term" value="F:acyltransferase activity, transferring groups other than amino-acyl groups"/>
    <property type="evidence" value="ECO:0007669"/>
    <property type="project" value="InterPro"/>
</dbReference>
<dbReference type="EMBL" id="SNYN01000026">
    <property type="protein sequence ID" value="TDQ46111.1"/>
    <property type="molecule type" value="Genomic_DNA"/>
</dbReference>
<dbReference type="InterPro" id="IPR000182">
    <property type="entry name" value="GNAT_dom"/>
</dbReference>
<keyword evidence="5" id="KW-1185">Reference proteome</keyword>
<dbReference type="Pfam" id="PF00583">
    <property type="entry name" value="Acetyltransf_1"/>
    <property type="match status" value="1"/>
</dbReference>
<keyword evidence="2" id="KW-0012">Acyltransferase</keyword>
<dbReference type="InterPro" id="IPR050832">
    <property type="entry name" value="Bact_Acetyltransf"/>
</dbReference>
<dbReference type="PANTHER" id="PTHR43877:SF2">
    <property type="entry name" value="AMINOALKYLPHOSPHONATE N-ACETYLTRANSFERASE-RELATED"/>
    <property type="match status" value="1"/>
</dbReference>
<feature type="domain" description="N-acetyltransferase" evidence="3">
    <location>
        <begin position="3"/>
        <end position="152"/>
    </location>
</feature>
<gene>
    <name evidence="4" type="ORF">EV190_12618</name>
</gene>
<dbReference type="RefSeq" id="WP_133743222.1">
    <property type="nucleotide sequence ID" value="NZ_SNYN01000026.1"/>
</dbReference>
<dbReference type="AlphaFoldDB" id="A0A4R6UGZ4"/>
<evidence type="ECO:0000313" key="4">
    <source>
        <dbReference type="EMBL" id="TDQ46111.1"/>
    </source>
</evidence>
<organism evidence="4 5">
    <name type="scientific">Actinorugispora endophytica</name>
    <dbReference type="NCBI Taxonomy" id="1605990"/>
    <lineage>
        <taxon>Bacteria</taxon>
        <taxon>Bacillati</taxon>
        <taxon>Actinomycetota</taxon>
        <taxon>Actinomycetes</taxon>
        <taxon>Streptosporangiales</taxon>
        <taxon>Nocardiopsidaceae</taxon>
        <taxon>Actinorugispora</taxon>
    </lineage>
</organism>
<dbReference type="SUPFAM" id="SSF55729">
    <property type="entry name" value="Acyl-CoA N-acyltransferases (Nat)"/>
    <property type="match status" value="1"/>
</dbReference>
<keyword evidence="1 4" id="KW-0808">Transferase</keyword>
<evidence type="ECO:0000313" key="5">
    <source>
        <dbReference type="Proteomes" id="UP000295281"/>
    </source>
</evidence>